<dbReference type="AlphaFoldDB" id="A0AAE0IS63"/>
<feature type="region of interest" description="Disordered" evidence="4">
    <location>
        <begin position="25"/>
        <end position="63"/>
    </location>
</feature>
<feature type="domain" description="HMG box" evidence="5">
    <location>
        <begin position="233"/>
        <end position="301"/>
    </location>
</feature>
<feature type="compositionally biased region" description="Polar residues" evidence="4">
    <location>
        <begin position="45"/>
        <end position="63"/>
    </location>
</feature>
<protein>
    <recommendedName>
        <fullName evidence="5">HMG box domain-containing protein</fullName>
    </recommendedName>
</protein>
<dbReference type="SMART" id="SM00398">
    <property type="entry name" value="HMG"/>
    <property type="match status" value="1"/>
</dbReference>
<dbReference type="GO" id="GO:0005634">
    <property type="term" value="C:nucleus"/>
    <property type="evidence" value="ECO:0007669"/>
    <property type="project" value="UniProtKB-UniRule"/>
</dbReference>
<dbReference type="Proteomes" id="UP001283341">
    <property type="component" value="Unassembled WGS sequence"/>
</dbReference>
<dbReference type="InterPro" id="IPR051356">
    <property type="entry name" value="SOX/SOX-like_TF"/>
</dbReference>
<feature type="region of interest" description="Disordered" evidence="4">
    <location>
        <begin position="570"/>
        <end position="601"/>
    </location>
</feature>
<evidence type="ECO:0000256" key="3">
    <source>
        <dbReference type="PROSITE-ProRule" id="PRU00267"/>
    </source>
</evidence>
<dbReference type="GO" id="GO:0000981">
    <property type="term" value="F:DNA-binding transcription factor activity, RNA polymerase II-specific"/>
    <property type="evidence" value="ECO:0007669"/>
    <property type="project" value="TreeGrafter"/>
</dbReference>
<feature type="region of interest" description="Disordered" evidence="4">
    <location>
        <begin position="434"/>
        <end position="480"/>
    </location>
</feature>
<evidence type="ECO:0000259" key="5">
    <source>
        <dbReference type="PROSITE" id="PS50118"/>
    </source>
</evidence>
<feature type="compositionally biased region" description="Low complexity" evidence="4">
    <location>
        <begin position="434"/>
        <end position="445"/>
    </location>
</feature>
<feature type="region of interest" description="Disordered" evidence="4">
    <location>
        <begin position="523"/>
        <end position="549"/>
    </location>
</feature>
<dbReference type="InterPro" id="IPR036910">
    <property type="entry name" value="HMG_box_dom_sf"/>
</dbReference>
<dbReference type="SUPFAM" id="SSF47095">
    <property type="entry name" value="HMG-box"/>
    <property type="match status" value="1"/>
</dbReference>
<evidence type="ECO:0000313" key="7">
    <source>
        <dbReference type="Proteomes" id="UP001283341"/>
    </source>
</evidence>
<gene>
    <name evidence="6" type="ORF">B0H66DRAFT_572421</name>
</gene>
<comment type="caution">
    <text evidence="6">The sequence shown here is derived from an EMBL/GenBank/DDBJ whole genome shotgun (WGS) entry which is preliminary data.</text>
</comment>
<keyword evidence="2 3" id="KW-0539">Nucleus</keyword>
<proteinExistence type="predicted"/>
<feature type="DNA-binding region" description="HMG box" evidence="3">
    <location>
        <begin position="233"/>
        <end position="301"/>
    </location>
</feature>
<feature type="region of interest" description="Disordered" evidence="4">
    <location>
        <begin position="293"/>
        <end position="357"/>
    </location>
</feature>
<dbReference type="GO" id="GO:0000978">
    <property type="term" value="F:RNA polymerase II cis-regulatory region sequence-specific DNA binding"/>
    <property type="evidence" value="ECO:0007669"/>
    <property type="project" value="TreeGrafter"/>
</dbReference>
<dbReference type="EMBL" id="JAUEDM010000001">
    <property type="protein sequence ID" value="KAK3330309.1"/>
    <property type="molecule type" value="Genomic_DNA"/>
</dbReference>
<accession>A0AAE0IS63</accession>
<reference evidence="6" key="2">
    <citation type="submission" date="2023-06" db="EMBL/GenBank/DDBJ databases">
        <authorList>
            <consortium name="Lawrence Berkeley National Laboratory"/>
            <person name="Haridas S."/>
            <person name="Hensen N."/>
            <person name="Bonometti L."/>
            <person name="Westerberg I."/>
            <person name="Brannstrom I.O."/>
            <person name="Guillou S."/>
            <person name="Cros-Aarteil S."/>
            <person name="Calhoun S."/>
            <person name="Kuo A."/>
            <person name="Mondo S."/>
            <person name="Pangilinan J."/>
            <person name="Riley R."/>
            <person name="Labutti K."/>
            <person name="Andreopoulos B."/>
            <person name="Lipzen A."/>
            <person name="Chen C."/>
            <person name="Yanf M."/>
            <person name="Daum C."/>
            <person name="Ng V."/>
            <person name="Clum A."/>
            <person name="Steindorff A."/>
            <person name="Ohm R."/>
            <person name="Martin F."/>
            <person name="Silar P."/>
            <person name="Natvig D."/>
            <person name="Lalanne C."/>
            <person name="Gautier V."/>
            <person name="Ament-Velasquez S.L."/>
            <person name="Kruys A."/>
            <person name="Hutchinson M.I."/>
            <person name="Powell A.J."/>
            <person name="Barry K."/>
            <person name="Miller A.N."/>
            <person name="Grigoriev I.V."/>
            <person name="Debuchy R."/>
            <person name="Gladieux P."/>
            <person name="Thoren M.H."/>
            <person name="Johannesson H."/>
        </authorList>
    </citation>
    <scope>NUCLEOTIDE SEQUENCE</scope>
    <source>
        <strain evidence="6">CBS 118394</strain>
    </source>
</reference>
<reference evidence="6" key="1">
    <citation type="journal article" date="2023" name="Mol. Phylogenet. Evol.">
        <title>Genome-scale phylogeny and comparative genomics of the fungal order Sordariales.</title>
        <authorList>
            <person name="Hensen N."/>
            <person name="Bonometti L."/>
            <person name="Westerberg I."/>
            <person name="Brannstrom I.O."/>
            <person name="Guillou S."/>
            <person name="Cros-Aarteil S."/>
            <person name="Calhoun S."/>
            <person name="Haridas S."/>
            <person name="Kuo A."/>
            <person name="Mondo S."/>
            <person name="Pangilinan J."/>
            <person name="Riley R."/>
            <person name="LaButti K."/>
            <person name="Andreopoulos B."/>
            <person name="Lipzen A."/>
            <person name="Chen C."/>
            <person name="Yan M."/>
            <person name="Daum C."/>
            <person name="Ng V."/>
            <person name="Clum A."/>
            <person name="Steindorff A."/>
            <person name="Ohm R.A."/>
            <person name="Martin F."/>
            <person name="Silar P."/>
            <person name="Natvig D.O."/>
            <person name="Lalanne C."/>
            <person name="Gautier V."/>
            <person name="Ament-Velasquez S.L."/>
            <person name="Kruys A."/>
            <person name="Hutchinson M.I."/>
            <person name="Powell A.J."/>
            <person name="Barry K."/>
            <person name="Miller A.N."/>
            <person name="Grigoriev I.V."/>
            <person name="Debuchy R."/>
            <person name="Gladieux P."/>
            <person name="Hiltunen Thoren M."/>
            <person name="Johannesson H."/>
        </authorList>
    </citation>
    <scope>NUCLEOTIDE SEQUENCE</scope>
    <source>
        <strain evidence="6">CBS 118394</strain>
    </source>
</reference>
<evidence type="ECO:0000256" key="1">
    <source>
        <dbReference type="ARBA" id="ARBA00023125"/>
    </source>
</evidence>
<feature type="compositionally biased region" description="Polar residues" evidence="4">
    <location>
        <begin position="525"/>
        <end position="536"/>
    </location>
</feature>
<evidence type="ECO:0000256" key="4">
    <source>
        <dbReference type="SAM" id="MobiDB-lite"/>
    </source>
</evidence>
<organism evidence="6 7">
    <name type="scientific">Apodospora peruviana</name>
    <dbReference type="NCBI Taxonomy" id="516989"/>
    <lineage>
        <taxon>Eukaryota</taxon>
        <taxon>Fungi</taxon>
        <taxon>Dikarya</taxon>
        <taxon>Ascomycota</taxon>
        <taxon>Pezizomycotina</taxon>
        <taxon>Sordariomycetes</taxon>
        <taxon>Sordariomycetidae</taxon>
        <taxon>Sordariales</taxon>
        <taxon>Lasiosphaeriaceae</taxon>
        <taxon>Apodospora</taxon>
    </lineage>
</organism>
<dbReference type="Gene3D" id="1.10.30.10">
    <property type="entry name" value="High mobility group box domain"/>
    <property type="match status" value="1"/>
</dbReference>
<dbReference type="Pfam" id="PF00505">
    <property type="entry name" value="HMG_box"/>
    <property type="match status" value="1"/>
</dbReference>
<dbReference type="InterPro" id="IPR009071">
    <property type="entry name" value="HMG_box_dom"/>
</dbReference>
<keyword evidence="1 3" id="KW-0238">DNA-binding</keyword>
<sequence length="601" mass="66589">MDRNTPLSPAISRFERLPTGFNELMQHNASRGSYHHDAFPREPNQGHSQPTSRYGSSVPQQHRPQTFDTAMMQYQQRPGSGGQFVRRIPGSPAERTANLNSLPGFRQPMYAQDSSPYGPIQETFQPYSTPATSPPTPSRASDIMTTRSGTVIHRSGGANTLAPRGGRVEKAATKKRKKGEKAKAPKNVPTLAKPLSQIEVEAEISVANIEEYVNRSPEVRRQEVETGKNPGRIKRPMNAFMLYRKAYQLRAKEWASQHNHQVVSRVCGLSWPMEPEHVREQFKTWAEIERENHQKAHPDYKFTPSKPAAKPPKSPTQSRFDHSDGSDLDDLDWNAPRNRSTTKTPADDMESDYYPGRSLYGPPSYPLTGIHGLGISHQGRSAFEYSNPGKLAPSTYDHRDMPGGGQYYEVRNPARHLPHGMIEDVMISRSHSPAHAFHPQHHQPQGLPMPYHGGGPAYHGQQHHPPQPQGVGGGAQSHRIEHHHRIDPSLMPSSMFDGSGGPGGGSSGGGIDSMLLEGEFGGTPRTHQAWQPTTAPDSDDGGQYSSGFLGLDETLSIDQTAMEQQAQLLRGNPGEWQRQELPDTEQFDMSWMDPPPPTKAD</sequence>
<dbReference type="CDD" id="cd01389">
    <property type="entry name" value="HMG-box_ROX1-like"/>
    <property type="match status" value="1"/>
</dbReference>
<name>A0AAE0IS63_9PEZI</name>
<keyword evidence="7" id="KW-1185">Reference proteome</keyword>
<dbReference type="PANTHER" id="PTHR45789">
    <property type="entry name" value="FI18025P1"/>
    <property type="match status" value="1"/>
</dbReference>
<dbReference type="PANTHER" id="PTHR45789:SF2">
    <property type="entry name" value="FI18025P1"/>
    <property type="match status" value="1"/>
</dbReference>
<evidence type="ECO:0000313" key="6">
    <source>
        <dbReference type="EMBL" id="KAK3330309.1"/>
    </source>
</evidence>
<evidence type="ECO:0000256" key="2">
    <source>
        <dbReference type="ARBA" id="ARBA00023242"/>
    </source>
</evidence>
<dbReference type="PROSITE" id="PS50118">
    <property type="entry name" value="HMG_BOX_2"/>
    <property type="match status" value="1"/>
</dbReference>